<keyword evidence="1" id="KW-0805">Transcription regulation</keyword>
<comment type="caution">
    <text evidence="6">The sequence shown here is derived from an EMBL/GenBank/DDBJ whole genome shotgun (WGS) entry which is preliminary data.</text>
</comment>
<dbReference type="InterPro" id="IPR001647">
    <property type="entry name" value="HTH_TetR"/>
</dbReference>
<evidence type="ECO:0000313" key="7">
    <source>
        <dbReference type="Proteomes" id="UP001501479"/>
    </source>
</evidence>
<evidence type="ECO:0000256" key="2">
    <source>
        <dbReference type="ARBA" id="ARBA00023125"/>
    </source>
</evidence>
<organism evidence="6 7">
    <name type="scientific">Oceanisphaera sediminis</name>
    <dbReference type="NCBI Taxonomy" id="981381"/>
    <lineage>
        <taxon>Bacteria</taxon>
        <taxon>Pseudomonadati</taxon>
        <taxon>Pseudomonadota</taxon>
        <taxon>Gammaproteobacteria</taxon>
        <taxon>Aeromonadales</taxon>
        <taxon>Aeromonadaceae</taxon>
        <taxon>Oceanisphaera</taxon>
    </lineage>
</organism>
<dbReference type="InterPro" id="IPR036271">
    <property type="entry name" value="Tet_transcr_reg_TetR-rel_C_sf"/>
</dbReference>
<dbReference type="PRINTS" id="PR00455">
    <property type="entry name" value="HTHTETR"/>
</dbReference>
<keyword evidence="3" id="KW-0804">Transcription</keyword>
<dbReference type="PANTHER" id="PTHR47506">
    <property type="entry name" value="TRANSCRIPTIONAL REGULATORY PROTEIN"/>
    <property type="match status" value="1"/>
</dbReference>
<accession>A0ABP7CXQ5</accession>
<name>A0ABP7CXQ5_9GAMM</name>
<dbReference type="InterPro" id="IPR009057">
    <property type="entry name" value="Homeodomain-like_sf"/>
</dbReference>
<protein>
    <submittedName>
        <fullName evidence="6">TetR/AcrR family transcriptional regulator</fullName>
    </submittedName>
</protein>
<feature type="domain" description="HTH tetR-type" evidence="5">
    <location>
        <begin position="9"/>
        <end position="69"/>
    </location>
</feature>
<dbReference type="Pfam" id="PF16925">
    <property type="entry name" value="TetR_C_13"/>
    <property type="match status" value="1"/>
</dbReference>
<dbReference type="Pfam" id="PF00440">
    <property type="entry name" value="TetR_N"/>
    <property type="match status" value="1"/>
</dbReference>
<dbReference type="PROSITE" id="PS50977">
    <property type="entry name" value="HTH_TETR_2"/>
    <property type="match status" value="1"/>
</dbReference>
<dbReference type="SUPFAM" id="SSF48498">
    <property type="entry name" value="Tetracyclin repressor-like, C-terminal domain"/>
    <property type="match status" value="1"/>
</dbReference>
<evidence type="ECO:0000313" key="6">
    <source>
        <dbReference type="EMBL" id="GAA3698034.1"/>
    </source>
</evidence>
<proteinExistence type="predicted"/>
<reference evidence="7" key="1">
    <citation type="journal article" date="2019" name="Int. J. Syst. Evol. Microbiol.">
        <title>The Global Catalogue of Microorganisms (GCM) 10K type strain sequencing project: providing services to taxonomists for standard genome sequencing and annotation.</title>
        <authorList>
            <consortium name="The Broad Institute Genomics Platform"/>
            <consortium name="The Broad Institute Genome Sequencing Center for Infectious Disease"/>
            <person name="Wu L."/>
            <person name="Ma J."/>
        </authorList>
    </citation>
    <scope>NUCLEOTIDE SEQUENCE [LARGE SCALE GENOMIC DNA]</scope>
    <source>
        <strain evidence="7">JCM 17329</strain>
    </source>
</reference>
<evidence type="ECO:0000259" key="5">
    <source>
        <dbReference type="PROSITE" id="PS50977"/>
    </source>
</evidence>
<evidence type="ECO:0000256" key="3">
    <source>
        <dbReference type="ARBA" id="ARBA00023163"/>
    </source>
</evidence>
<gene>
    <name evidence="6" type="ORF">GCM10022421_00340</name>
</gene>
<evidence type="ECO:0000256" key="1">
    <source>
        <dbReference type="ARBA" id="ARBA00023015"/>
    </source>
</evidence>
<dbReference type="InterPro" id="IPR011075">
    <property type="entry name" value="TetR_C"/>
</dbReference>
<dbReference type="EMBL" id="BAABDS010000001">
    <property type="protein sequence ID" value="GAA3698034.1"/>
    <property type="molecule type" value="Genomic_DNA"/>
</dbReference>
<dbReference type="SUPFAM" id="SSF46689">
    <property type="entry name" value="Homeodomain-like"/>
    <property type="match status" value="1"/>
</dbReference>
<dbReference type="Gene3D" id="1.10.357.10">
    <property type="entry name" value="Tetracycline Repressor, domain 2"/>
    <property type="match status" value="1"/>
</dbReference>
<sequence length="197" mass="22249">MLPMNTKHQDTRQHLLDTGRDILAARGFSSVGLSALLQQAGVPKGSFYHYFKSKEQYAQALLENYFSQYLIELDALFSQPGQNSRERLMGYWSEWQRRYCSPQGRSDCLVVKLSAEVADLSEPMRLTLKTGTDRVIGRIQDCIDAGVIDGSLPAQPPALLATSLYQLWLGASLLTKLHRDERHLDMAMSMTRRLLAN</sequence>
<evidence type="ECO:0000256" key="4">
    <source>
        <dbReference type="PROSITE-ProRule" id="PRU00335"/>
    </source>
</evidence>
<dbReference type="PANTHER" id="PTHR47506:SF6">
    <property type="entry name" value="HTH-TYPE TRANSCRIPTIONAL REPRESSOR NEMR"/>
    <property type="match status" value="1"/>
</dbReference>
<keyword evidence="7" id="KW-1185">Reference proteome</keyword>
<feature type="DNA-binding region" description="H-T-H motif" evidence="4">
    <location>
        <begin position="32"/>
        <end position="51"/>
    </location>
</feature>
<keyword evidence="2 4" id="KW-0238">DNA-binding</keyword>
<dbReference type="Proteomes" id="UP001501479">
    <property type="component" value="Unassembled WGS sequence"/>
</dbReference>